<gene>
    <name evidence="5" type="ORF">PV04_03623</name>
</gene>
<dbReference type="GO" id="GO:0005375">
    <property type="term" value="F:copper ion transmembrane transporter activity"/>
    <property type="evidence" value="ECO:0007669"/>
    <property type="project" value="UniProtKB-UniRule"/>
</dbReference>
<comment type="subcellular location">
    <subcellularLocation>
        <location evidence="4">Membrane</location>
        <topology evidence="4">Multi-pass membrane protein</topology>
    </subcellularLocation>
</comment>
<dbReference type="Pfam" id="PF04145">
    <property type="entry name" value="Ctr"/>
    <property type="match status" value="1"/>
</dbReference>
<comment type="similarity">
    <text evidence="4">Belongs to the copper transporter (Ctr) (TC 1.A.56) family. SLC31A subfamily.</text>
</comment>
<keyword evidence="4" id="KW-0813">Transport</keyword>
<evidence type="ECO:0000313" key="6">
    <source>
        <dbReference type="Proteomes" id="UP000054266"/>
    </source>
</evidence>
<dbReference type="STRING" id="5601.A0A0D2FSU1"/>
<evidence type="ECO:0000256" key="1">
    <source>
        <dbReference type="ARBA" id="ARBA00022692"/>
    </source>
</evidence>
<evidence type="ECO:0000313" key="5">
    <source>
        <dbReference type="EMBL" id="KIW71458.1"/>
    </source>
</evidence>
<protein>
    <recommendedName>
        <fullName evidence="4">Copper transport protein</fullName>
    </recommendedName>
</protein>
<reference evidence="5 6" key="1">
    <citation type="submission" date="2015-01" db="EMBL/GenBank/DDBJ databases">
        <title>The Genome Sequence of Capronia semiimmersa CBS27337.</title>
        <authorList>
            <consortium name="The Broad Institute Genomics Platform"/>
            <person name="Cuomo C."/>
            <person name="de Hoog S."/>
            <person name="Gorbushina A."/>
            <person name="Stielow B."/>
            <person name="Teixiera M."/>
            <person name="Abouelleil A."/>
            <person name="Chapman S.B."/>
            <person name="Priest M."/>
            <person name="Young S.K."/>
            <person name="Wortman J."/>
            <person name="Nusbaum C."/>
            <person name="Birren B."/>
        </authorList>
    </citation>
    <scope>NUCLEOTIDE SEQUENCE [LARGE SCALE GENOMIC DNA]</scope>
    <source>
        <strain evidence="5 6">CBS 27337</strain>
    </source>
</reference>
<dbReference type="AlphaFoldDB" id="A0A0D2FSU1"/>
<keyword evidence="2 4" id="KW-1133">Transmembrane helix</keyword>
<keyword evidence="4" id="KW-0406">Ion transport</keyword>
<dbReference type="HOGENOM" id="CLU_090404_1_1_1"/>
<keyword evidence="1 4" id="KW-0812">Transmembrane</keyword>
<organism evidence="5 6">
    <name type="scientific">Phialophora macrospora</name>
    <dbReference type="NCBI Taxonomy" id="1851006"/>
    <lineage>
        <taxon>Eukaryota</taxon>
        <taxon>Fungi</taxon>
        <taxon>Dikarya</taxon>
        <taxon>Ascomycota</taxon>
        <taxon>Pezizomycotina</taxon>
        <taxon>Eurotiomycetes</taxon>
        <taxon>Chaetothyriomycetidae</taxon>
        <taxon>Chaetothyriales</taxon>
        <taxon>Herpotrichiellaceae</taxon>
        <taxon>Phialophora</taxon>
    </lineage>
</organism>
<dbReference type="PANTHER" id="PTHR12483:SF120">
    <property type="entry name" value="HIGH-AFFINITY COPPER TRANSPORTER CTRA2"/>
    <property type="match status" value="1"/>
</dbReference>
<accession>A0A0D2FSU1</accession>
<proteinExistence type="inferred from homology"/>
<keyword evidence="6" id="KW-1185">Reference proteome</keyword>
<dbReference type="GO" id="GO:0005886">
    <property type="term" value="C:plasma membrane"/>
    <property type="evidence" value="ECO:0007669"/>
    <property type="project" value="TreeGrafter"/>
</dbReference>
<dbReference type="InterPro" id="IPR007274">
    <property type="entry name" value="Cop_transporter"/>
</dbReference>
<evidence type="ECO:0000256" key="2">
    <source>
        <dbReference type="ARBA" id="ARBA00022989"/>
    </source>
</evidence>
<evidence type="ECO:0000256" key="4">
    <source>
        <dbReference type="RuleBase" id="RU367022"/>
    </source>
</evidence>
<keyword evidence="4" id="KW-0186">Copper</keyword>
<feature type="transmembrane region" description="Helical" evidence="4">
    <location>
        <begin position="36"/>
        <end position="57"/>
    </location>
</feature>
<evidence type="ECO:0000256" key="3">
    <source>
        <dbReference type="ARBA" id="ARBA00023136"/>
    </source>
</evidence>
<keyword evidence="3 4" id="KW-0472">Membrane</keyword>
<sequence length="181" mass="19887">MDMSAQDSGSMTMMSMMFTTSHHTPLYGTGWTPSTGGAYAGTCIFLVFLAILLRLLFAAKGVLEQRWTIAARNRRYVRVQGRTTEAGRIDEDPDAKTGALVTVNGVEENVKLVQARTEFLPFRLSVDLPRAAMTTLIAAVAYLLMLAVMTYNVGYFLSVLLGVFLGELAVGRYAQNDDHVH</sequence>
<name>A0A0D2FSU1_9EURO</name>
<dbReference type="EMBL" id="KN846957">
    <property type="protein sequence ID" value="KIW71458.1"/>
    <property type="molecule type" value="Genomic_DNA"/>
</dbReference>
<keyword evidence="4" id="KW-0187">Copper transport</keyword>
<dbReference type="PANTHER" id="PTHR12483">
    <property type="entry name" value="SOLUTE CARRIER FAMILY 31 COPPER TRANSPORTERS"/>
    <property type="match status" value="1"/>
</dbReference>
<dbReference type="Proteomes" id="UP000054266">
    <property type="component" value="Unassembled WGS sequence"/>
</dbReference>